<keyword evidence="4" id="KW-0472">Membrane</keyword>
<dbReference type="HOGENOM" id="CLU_011615_5_0_7"/>
<dbReference type="InterPro" id="IPR019734">
    <property type="entry name" value="TPR_rpt"/>
</dbReference>
<dbReference type="InterPro" id="IPR052346">
    <property type="entry name" value="O-mannosyl-transferase_TMTC"/>
</dbReference>
<keyword evidence="4" id="KW-0812">Transmembrane</keyword>
<dbReference type="EMBL" id="CP009788">
    <property type="protein sequence ID" value="AJE02492.1"/>
    <property type="molecule type" value="Genomic_DNA"/>
</dbReference>
<keyword evidence="1" id="KW-0677">Repeat</keyword>
<name>A0A0B5B7F7_9BACT</name>
<protein>
    <submittedName>
        <fullName evidence="5">Uncharacterized protein</fullName>
    </submittedName>
</protein>
<dbReference type="InterPro" id="IPR011990">
    <property type="entry name" value="TPR-like_helical_dom_sf"/>
</dbReference>
<feature type="transmembrane region" description="Helical" evidence="4">
    <location>
        <begin position="200"/>
        <end position="232"/>
    </location>
</feature>
<dbReference type="OrthoDB" id="5395044at2"/>
<feature type="transmembrane region" description="Helical" evidence="4">
    <location>
        <begin position="285"/>
        <end position="311"/>
    </location>
</feature>
<feature type="transmembrane region" description="Helical" evidence="4">
    <location>
        <begin position="402"/>
        <end position="425"/>
    </location>
</feature>
<evidence type="ECO:0000256" key="1">
    <source>
        <dbReference type="ARBA" id="ARBA00022737"/>
    </source>
</evidence>
<feature type="transmembrane region" description="Helical" evidence="4">
    <location>
        <begin position="344"/>
        <end position="361"/>
    </location>
</feature>
<dbReference type="KEGG" id="gpi:GPICK_03060"/>
<dbReference type="SUPFAM" id="SSF48452">
    <property type="entry name" value="TPR-like"/>
    <property type="match status" value="1"/>
</dbReference>
<evidence type="ECO:0000313" key="5">
    <source>
        <dbReference type="EMBL" id="AJE02492.1"/>
    </source>
</evidence>
<feature type="transmembrane region" description="Helical" evidence="4">
    <location>
        <begin position="76"/>
        <end position="95"/>
    </location>
</feature>
<dbReference type="AlphaFoldDB" id="A0A0B5B7F7"/>
<reference evidence="5 6" key="1">
    <citation type="journal article" date="2015" name="Genome Announc.">
        <title>Complete Genome of Geobacter pickeringii G13T, a Metal-Reducing Isolate from Sedimentary Kaolin Deposits.</title>
        <authorList>
            <person name="Badalamenti J.P."/>
            <person name="Bond D.R."/>
        </authorList>
    </citation>
    <scope>NUCLEOTIDE SEQUENCE [LARGE SCALE GENOMIC DNA]</scope>
    <source>
        <strain evidence="5 6">G13</strain>
    </source>
</reference>
<evidence type="ECO:0000313" key="6">
    <source>
        <dbReference type="Proteomes" id="UP000057609"/>
    </source>
</evidence>
<dbReference type="Proteomes" id="UP000057609">
    <property type="component" value="Chromosome"/>
</dbReference>
<accession>A0A0B5B7F7</accession>
<feature type="transmembrane region" description="Helical" evidence="4">
    <location>
        <begin position="252"/>
        <end position="273"/>
    </location>
</feature>
<feature type="transmembrane region" description="Helical" evidence="4">
    <location>
        <begin position="20"/>
        <end position="38"/>
    </location>
</feature>
<dbReference type="STRING" id="345632.GPICK_03060"/>
<proteinExistence type="predicted"/>
<feature type="transmembrane region" description="Helical" evidence="4">
    <location>
        <begin position="137"/>
        <end position="155"/>
    </location>
</feature>
<feature type="repeat" description="TPR" evidence="3">
    <location>
        <begin position="481"/>
        <end position="514"/>
    </location>
</feature>
<feature type="transmembrane region" description="Helical" evidence="4">
    <location>
        <begin position="107"/>
        <end position="125"/>
    </location>
</feature>
<dbReference type="PANTHER" id="PTHR44227">
    <property type="match status" value="1"/>
</dbReference>
<keyword evidence="6" id="KW-1185">Reference proteome</keyword>
<feature type="transmembrane region" description="Helical" evidence="4">
    <location>
        <begin position="373"/>
        <end position="390"/>
    </location>
</feature>
<dbReference type="PANTHER" id="PTHR44227:SF3">
    <property type="entry name" value="PROTEIN O-MANNOSYL-TRANSFERASE TMTC4"/>
    <property type="match status" value="1"/>
</dbReference>
<evidence type="ECO:0000256" key="2">
    <source>
        <dbReference type="ARBA" id="ARBA00022803"/>
    </source>
</evidence>
<feature type="transmembrane region" description="Helical" evidence="4">
    <location>
        <begin position="317"/>
        <end position="337"/>
    </location>
</feature>
<evidence type="ECO:0000256" key="3">
    <source>
        <dbReference type="PROSITE-ProRule" id="PRU00339"/>
    </source>
</evidence>
<keyword evidence="2 3" id="KW-0802">TPR repeat</keyword>
<keyword evidence="4" id="KW-1133">Transmembrane helix</keyword>
<feature type="transmembrane region" description="Helical" evidence="4">
    <location>
        <begin position="171"/>
        <end position="188"/>
    </location>
</feature>
<gene>
    <name evidence="5" type="ORF">GPICK_03060</name>
</gene>
<evidence type="ECO:0000256" key="4">
    <source>
        <dbReference type="SAM" id="Phobius"/>
    </source>
</evidence>
<sequence length="552" mass="60972">MPPGRSNPFPMDKPNQYATHAAGIAAAWAALICLAVYLRALGCDFINFDDPYYVIDNPGIRILDWQFIREAFTTSYLGWWMPLTWASFAIDYYFWGLDPHGYHLTNILLHALNAGLVVLVADRLLRRWQGEWSGGRTSFLYPAVLLLAGLLWGIHPLRVESVAWVTERKDVLNGVFALGSIFSYLCYADRKDNGRMGARSAYAVSLALFLLSLMAKPVSVVIPAMLLVLEWYPLGRLSRENVVKRVAEKLPFFALALAVVAATITLASGESILVSFHVFPLYKRIILAGSSLFAYLRMTVFPVGLVNLYLLPRVFPASYYLAALLILALTCFCFFSWKRRPGLLAAWLLFVLPLLPVLGFLQNGSQAYADRFTYLPGVALSIGGAGLLGGMVSRCRGRSRQLVVALAVAAIILCGAVSFHLIGAWKNSETLWSRVITVEPIGRAFYLRADYRQQKGRYLEAAADLADSIAIGERDGFPGVFNLHALRGDAFNRAGRYGDAVREFTAAINLKPVPEYFYHRGTALMALGRGEEAAADFSEAGDATGPIAWEVN</sequence>
<dbReference type="Gene3D" id="1.25.40.10">
    <property type="entry name" value="Tetratricopeptide repeat domain"/>
    <property type="match status" value="1"/>
</dbReference>
<dbReference type="PROSITE" id="PS50005">
    <property type="entry name" value="TPR"/>
    <property type="match status" value="1"/>
</dbReference>
<organism evidence="5 6">
    <name type="scientific">Geobacter pickeringii</name>
    <dbReference type="NCBI Taxonomy" id="345632"/>
    <lineage>
        <taxon>Bacteria</taxon>
        <taxon>Pseudomonadati</taxon>
        <taxon>Thermodesulfobacteriota</taxon>
        <taxon>Desulfuromonadia</taxon>
        <taxon>Geobacterales</taxon>
        <taxon>Geobacteraceae</taxon>
        <taxon>Geobacter</taxon>
    </lineage>
</organism>